<evidence type="ECO:0000256" key="2">
    <source>
        <dbReference type="ARBA" id="ARBA00006706"/>
    </source>
</evidence>
<dbReference type="GO" id="GO:0046872">
    <property type="term" value="F:metal ion binding"/>
    <property type="evidence" value="ECO:0007669"/>
    <property type="project" value="UniProtKB-KW"/>
</dbReference>
<sequence length="325" mass="35964">MKINPIWNKYPLIKPELESTMALMENNIQTDNKPVSKAIVSMMDSGGKLLRPAYLLLFSMFQKADRQKMIALAAAVETLHMATLIHDDVVDQSPTRRGQSSIQAQFGQSTAVYSGDYLFVVCFNLLADHASDFKGIQQYGQWMGSILNGEMVQMAERYDTNISIDQYLKQISGKTGQLFSLSAFLGAYEGGGDAQFAQLAGKIGLNIGMSFQLMDDILDYTDSSSQLGKPVHSDVRQGVYSAPLILAMQQQRDYFLPLLAKKNRMSDADTEQVVSGVMAFGGIQAAKAYVRQYTQTALKQIDCLPDKPAKKILISLTKDLLDRQA</sequence>
<dbReference type="EMBL" id="AFVZ01000001">
    <property type="protein sequence ID" value="EHN58151.1"/>
    <property type="molecule type" value="Genomic_DNA"/>
</dbReference>
<comment type="similarity">
    <text evidence="2 6">Belongs to the FPP/GGPP synthase family.</text>
</comment>
<dbReference type="STRING" id="336988.NT96_03335"/>
<dbReference type="HOGENOM" id="CLU_014015_2_0_9"/>
<dbReference type="GO" id="GO:0008299">
    <property type="term" value="P:isoprenoid biosynthetic process"/>
    <property type="evidence" value="ECO:0007669"/>
    <property type="project" value="InterPro"/>
</dbReference>
<keyword evidence="5" id="KW-0460">Magnesium</keyword>
<evidence type="ECO:0000313" key="7">
    <source>
        <dbReference type="EMBL" id="EHN58151.1"/>
    </source>
</evidence>
<organism evidence="7 8">
    <name type="scientific">Oenococcus kitaharae DSM 17330</name>
    <dbReference type="NCBI Taxonomy" id="1045004"/>
    <lineage>
        <taxon>Bacteria</taxon>
        <taxon>Bacillati</taxon>
        <taxon>Bacillota</taxon>
        <taxon>Bacilli</taxon>
        <taxon>Lactobacillales</taxon>
        <taxon>Lactobacillaceae</taxon>
        <taxon>Oenococcus</taxon>
    </lineage>
</organism>
<reference evidence="7 8" key="1">
    <citation type="journal article" date="2012" name="PLoS ONE">
        <title>Functional divergence in the genus oenococcus as predicted by genome sequencing of the newly-described species, Oenococcus kitaharae.</title>
        <authorList>
            <person name="Borneman A.R."/>
            <person name="McCarthy J.M."/>
            <person name="Chambers P.J."/>
            <person name="Bartowsky E.J."/>
        </authorList>
    </citation>
    <scope>NUCLEOTIDE SEQUENCE [LARGE SCALE GENOMIC DNA]</scope>
    <source>
        <strain evidence="8">DSM17330</strain>
    </source>
</reference>
<dbReference type="SUPFAM" id="SSF48576">
    <property type="entry name" value="Terpenoid synthases"/>
    <property type="match status" value="1"/>
</dbReference>
<dbReference type="Gene3D" id="1.10.600.10">
    <property type="entry name" value="Farnesyl Diphosphate Synthase"/>
    <property type="match status" value="1"/>
</dbReference>
<evidence type="ECO:0000256" key="5">
    <source>
        <dbReference type="ARBA" id="ARBA00022842"/>
    </source>
</evidence>
<dbReference type="AlphaFoldDB" id="G9WIL2"/>
<evidence type="ECO:0000256" key="1">
    <source>
        <dbReference type="ARBA" id="ARBA00001946"/>
    </source>
</evidence>
<evidence type="ECO:0000256" key="6">
    <source>
        <dbReference type="RuleBase" id="RU004466"/>
    </source>
</evidence>
<comment type="caution">
    <text evidence="7">The sequence shown here is derived from an EMBL/GenBank/DDBJ whole genome shotgun (WGS) entry which is preliminary data.</text>
</comment>
<dbReference type="GO" id="GO:0004659">
    <property type="term" value="F:prenyltransferase activity"/>
    <property type="evidence" value="ECO:0007669"/>
    <property type="project" value="InterPro"/>
</dbReference>
<dbReference type="InterPro" id="IPR033749">
    <property type="entry name" value="Polyprenyl_synt_CS"/>
</dbReference>
<dbReference type="PANTHER" id="PTHR12001">
    <property type="entry name" value="GERANYLGERANYL PYROPHOSPHATE SYNTHASE"/>
    <property type="match status" value="1"/>
</dbReference>
<evidence type="ECO:0000256" key="3">
    <source>
        <dbReference type="ARBA" id="ARBA00022679"/>
    </source>
</evidence>
<dbReference type="OrthoDB" id="9805316at2"/>
<comment type="cofactor">
    <cofactor evidence="1">
        <name>Mg(2+)</name>
        <dbReference type="ChEBI" id="CHEBI:18420"/>
    </cofactor>
</comment>
<accession>G9WIL2</accession>
<dbReference type="PATRIC" id="fig|1045004.4.peg.23"/>
<dbReference type="CDD" id="cd00685">
    <property type="entry name" value="Trans_IPPS_HT"/>
    <property type="match status" value="1"/>
</dbReference>
<dbReference type="InterPro" id="IPR000092">
    <property type="entry name" value="Polyprenyl_synt"/>
</dbReference>
<dbReference type="eggNOG" id="COG0142">
    <property type="taxonomic scope" value="Bacteria"/>
</dbReference>
<keyword evidence="8" id="KW-1185">Reference proteome</keyword>
<dbReference type="SFLD" id="SFLDS00005">
    <property type="entry name" value="Isoprenoid_Synthase_Type_I"/>
    <property type="match status" value="1"/>
</dbReference>
<name>G9WIL2_9LACO</name>
<keyword evidence="3 6" id="KW-0808">Transferase</keyword>
<evidence type="ECO:0000256" key="4">
    <source>
        <dbReference type="ARBA" id="ARBA00022723"/>
    </source>
</evidence>
<protein>
    <submittedName>
        <fullName evidence="7">Heptaprenyl diphosphate synthase component II</fullName>
    </submittedName>
</protein>
<proteinExistence type="inferred from homology"/>
<dbReference type="PANTHER" id="PTHR12001:SF69">
    <property type="entry name" value="ALL TRANS-POLYPRENYL-DIPHOSPHATE SYNTHASE PDSS1"/>
    <property type="match status" value="1"/>
</dbReference>
<dbReference type="PROSITE" id="PS00723">
    <property type="entry name" value="POLYPRENYL_SYNTHASE_1"/>
    <property type="match status" value="1"/>
</dbReference>
<gene>
    <name evidence="7" type="ORF">OKIT_0022</name>
</gene>
<keyword evidence="4" id="KW-0479">Metal-binding</keyword>
<dbReference type="Pfam" id="PF00348">
    <property type="entry name" value="polyprenyl_synt"/>
    <property type="match status" value="1"/>
</dbReference>
<dbReference type="InterPro" id="IPR008949">
    <property type="entry name" value="Isoprenoid_synthase_dom_sf"/>
</dbReference>
<dbReference type="PROSITE" id="PS00444">
    <property type="entry name" value="POLYPRENYL_SYNTHASE_2"/>
    <property type="match status" value="1"/>
</dbReference>
<dbReference type="RefSeq" id="WP_007744207.1">
    <property type="nucleotide sequence ID" value="NZ_CM001398.1"/>
</dbReference>
<evidence type="ECO:0000313" key="8">
    <source>
        <dbReference type="Proteomes" id="UP000004959"/>
    </source>
</evidence>
<dbReference type="Proteomes" id="UP000004959">
    <property type="component" value="Chromosome"/>
</dbReference>